<dbReference type="InterPro" id="IPR027267">
    <property type="entry name" value="AH/BAR_dom_sf"/>
</dbReference>
<dbReference type="OrthoDB" id="45765at2759"/>
<accession>A0A1E7FVP8</accession>
<sequence length="122" mass="14549">FDNHVVDYIDEWETVVTSQLDDEVKAIRELAKNRGKYFEKVGKLRVKVNSIERRRKKDAPKKLTDQLDRNEKKLEECDVLYEKKANEVSIELYEATRRSWVDLYPVIKNAMKFEINRVGRES</sequence>
<gene>
    <name evidence="1" type="ORF">FRACYDRAFT_151023</name>
</gene>
<evidence type="ECO:0000313" key="1">
    <source>
        <dbReference type="EMBL" id="OEU22232.1"/>
    </source>
</evidence>
<evidence type="ECO:0008006" key="3">
    <source>
        <dbReference type="Google" id="ProtNLM"/>
    </source>
</evidence>
<protein>
    <recommendedName>
        <fullName evidence="3">BAR domain-containing protein</fullName>
    </recommendedName>
</protein>
<name>A0A1E7FVP8_9STRA</name>
<dbReference type="EMBL" id="KV784353">
    <property type="protein sequence ID" value="OEU22232.1"/>
    <property type="molecule type" value="Genomic_DNA"/>
</dbReference>
<reference evidence="1 2" key="1">
    <citation type="submission" date="2016-09" db="EMBL/GenBank/DDBJ databases">
        <title>Extensive genetic diversity and differential bi-allelic expression allows diatom success in the polar Southern Ocean.</title>
        <authorList>
            <consortium name="DOE Joint Genome Institute"/>
            <person name="Mock T."/>
            <person name="Otillar R.P."/>
            <person name="Strauss J."/>
            <person name="Dupont C."/>
            <person name="Frickenhaus S."/>
            <person name="Maumus F."/>
            <person name="Mcmullan M."/>
            <person name="Sanges R."/>
            <person name="Schmutz J."/>
            <person name="Toseland A."/>
            <person name="Valas R."/>
            <person name="Veluchamy A."/>
            <person name="Ward B.J."/>
            <person name="Allen A."/>
            <person name="Barry K."/>
            <person name="Falciatore A."/>
            <person name="Ferrante M."/>
            <person name="Fortunato A.E."/>
            <person name="Gloeckner G."/>
            <person name="Gruber A."/>
            <person name="Hipkin R."/>
            <person name="Janech M."/>
            <person name="Kroth P."/>
            <person name="Leese F."/>
            <person name="Lindquist E."/>
            <person name="Lyon B.R."/>
            <person name="Martin J."/>
            <person name="Mayer C."/>
            <person name="Parker M."/>
            <person name="Quesneville H."/>
            <person name="Raymond J."/>
            <person name="Uhlig C."/>
            <person name="Valentin K.U."/>
            <person name="Worden A.Z."/>
            <person name="Armbrust E.V."/>
            <person name="Bowler C."/>
            <person name="Green B."/>
            <person name="Moulton V."/>
            <person name="Van Oosterhout C."/>
            <person name="Grigoriev I."/>
        </authorList>
    </citation>
    <scope>NUCLEOTIDE SEQUENCE [LARGE SCALE GENOMIC DNA]</scope>
    <source>
        <strain evidence="1 2">CCMP1102</strain>
    </source>
</reference>
<dbReference type="SUPFAM" id="SSF103657">
    <property type="entry name" value="BAR/IMD domain-like"/>
    <property type="match status" value="1"/>
</dbReference>
<dbReference type="Gene3D" id="1.20.1270.60">
    <property type="entry name" value="Arfaptin homology (AH) domain/BAR domain"/>
    <property type="match status" value="1"/>
</dbReference>
<keyword evidence="2" id="KW-1185">Reference proteome</keyword>
<dbReference type="InParanoid" id="A0A1E7FVP8"/>
<dbReference type="AlphaFoldDB" id="A0A1E7FVP8"/>
<feature type="non-terminal residue" evidence="1">
    <location>
        <position position="122"/>
    </location>
</feature>
<dbReference type="KEGG" id="fcy:FRACYDRAFT_151023"/>
<feature type="non-terminal residue" evidence="1">
    <location>
        <position position="1"/>
    </location>
</feature>
<evidence type="ECO:0000313" key="2">
    <source>
        <dbReference type="Proteomes" id="UP000095751"/>
    </source>
</evidence>
<proteinExistence type="predicted"/>
<organism evidence="1 2">
    <name type="scientific">Fragilariopsis cylindrus CCMP1102</name>
    <dbReference type="NCBI Taxonomy" id="635003"/>
    <lineage>
        <taxon>Eukaryota</taxon>
        <taxon>Sar</taxon>
        <taxon>Stramenopiles</taxon>
        <taxon>Ochrophyta</taxon>
        <taxon>Bacillariophyta</taxon>
        <taxon>Bacillariophyceae</taxon>
        <taxon>Bacillariophycidae</taxon>
        <taxon>Bacillariales</taxon>
        <taxon>Bacillariaceae</taxon>
        <taxon>Fragilariopsis</taxon>
    </lineage>
</organism>
<dbReference type="Proteomes" id="UP000095751">
    <property type="component" value="Unassembled WGS sequence"/>
</dbReference>